<comment type="caution">
    <text evidence="7">The sequence shown here is derived from an EMBL/GenBank/DDBJ whole genome shotgun (WGS) entry which is preliminary data.</text>
</comment>
<dbReference type="PANTHER" id="PTHR13405:SF11">
    <property type="entry name" value="NUCLEAR PORE COMPLEX PROTEIN NUP133"/>
    <property type="match status" value="1"/>
</dbReference>
<feature type="compositionally biased region" description="Low complexity" evidence="5">
    <location>
        <begin position="30"/>
        <end position="42"/>
    </location>
</feature>
<dbReference type="EMBL" id="CAVLEF010000218">
    <property type="protein sequence ID" value="CAK1553349.1"/>
    <property type="molecule type" value="Genomic_DNA"/>
</dbReference>
<comment type="similarity">
    <text evidence="2">Belongs to the nucleoporin Nup133 family.</text>
</comment>
<organism evidence="7 8">
    <name type="scientific">Leptosia nina</name>
    <dbReference type="NCBI Taxonomy" id="320188"/>
    <lineage>
        <taxon>Eukaryota</taxon>
        <taxon>Metazoa</taxon>
        <taxon>Ecdysozoa</taxon>
        <taxon>Arthropoda</taxon>
        <taxon>Hexapoda</taxon>
        <taxon>Insecta</taxon>
        <taxon>Pterygota</taxon>
        <taxon>Neoptera</taxon>
        <taxon>Endopterygota</taxon>
        <taxon>Lepidoptera</taxon>
        <taxon>Glossata</taxon>
        <taxon>Ditrysia</taxon>
        <taxon>Papilionoidea</taxon>
        <taxon>Pieridae</taxon>
        <taxon>Pierinae</taxon>
        <taxon>Leptosia</taxon>
    </lineage>
</organism>
<gene>
    <name evidence="7" type="ORF">LNINA_LOCUS12354</name>
</gene>
<proteinExistence type="inferred from homology"/>
<dbReference type="Gene3D" id="1.20.58.1380">
    <property type="match status" value="1"/>
</dbReference>
<keyword evidence="3" id="KW-0813">Transport</keyword>
<dbReference type="Gene3D" id="2.130.10.10">
    <property type="entry name" value="YVTN repeat-like/Quinoprotein amine dehydrogenase"/>
    <property type="match status" value="1"/>
</dbReference>
<keyword evidence="4" id="KW-0539">Nucleus</keyword>
<dbReference type="GO" id="GO:0000972">
    <property type="term" value="P:transcription-dependent tethering of RNA polymerase II gene DNA at nuclear periphery"/>
    <property type="evidence" value="ECO:0007669"/>
    <property type="project" value="TreeGrafter"/>
</dbReference>
<dbReference type="Pfam" id="PF08801">
    <property type="entry name" value="Nucleoporin_N"/>
    <property type="match status" value="1"/>
</dbReference>
<dbReference type="Gene3D" id="1.25.40.700">
    <property type="match status" value="1"/>
</dbReference>
<keyword evidence="8" id="KW-1185">Reference proteome</keyword>
<evidence type="ECO:0000256" key="3">
    <source>
        <dbReference type="ARBA" id="ARBA00022448"/>
    </source>
</evidence>
<sequence length="1132" mass="123658">MDYTSTGGMRSPFSPRVRQSISGRRALGLSSQKKTQSYSKYDSQQQTGDVIYKTTNSTLETYGMPLPVMVTEALTFGSGDLSVHMSPCGWCWIVTGRRVLAWPREITGSSGPTSARELTLPQTDLAHKADLVAVFYENNEQTMPSCVGVSPEGVVRYWASVGQEGAYSEVSCELAGQECDRLVTRVYCPEVTVGSLLLATTTCTLIRITTSKEGRPSVSCQTLRPPSGWLGGIGRRVSLLFFGSMPAHADTKLVGVVILPAVVPTDPEEESSELVCLLAGGPLLQMWCGSALHEHHLRRLLLEAAARAHLAPHGEPSTMEVVALDVQPAGDRLLLLLVMVSAINQARPNDVRYALAQISVEKAEAPRVVSLCPVGGRARDDVPPRCLPLGTRALLYTPAAIAIVSATPSSQNEKAECVEVCTEGDRVLGAAAVDGGPAALVFTRRHGLLALRIAHVDHSDAHQSFAGSPMGSPAPSDVYDGNLTLYEIDPHEIGATTTDACGKMKAAFLFHIRRDATAGKILAELFPVRGGGAPGSDVDAPLDRTTIAIATEMLDDVPAGDPRWRIATGASRVALGSSGALHAAGQLRDKHRAFTLFLDFLRANQLWRRLALVSKESGTGCVRTVRALCSLAEKLSAARAVQRLHHNGALLLDAAMHQVASRYEAEEEPEVVSAMSSGALSAADVVLRRVTRMLRVVRALATLPAPALDAQAAAAHAHSALVAITSILSEMLKVRTQWSSWSESETECEPFPELPVLVKYHTTAVTESAHNCRDAALRAQVLEASAALADLLLTDALSLPEHRFRTVRRELIYPYVSEGQTERAAALAEKFKDFELIVEMCTQRERPDPEKLYSYIDKYEHEGIAETTFAWLASRSGADRAELLRGLGARRPARLARWLANAPDRRELLALHQLATPPLHQAADTLLSMADDERESVNRMVTMASLAKLCLIASEEPAADHSDKIQRADDAVNLGAQHHALPRDVKRHYDLDQEDMRRSDPEELVQMYIDCDTPTLNEYDYKKALDLTDFVDDPELRDDLKLKIWCACIAREEWRHVSVDEPQSAVQGTVFYRLLELLTIMGADVESLLPPLEQILEQPTLKHIVSDPRLHYLLKYTYASLADDNRDTDMDT</sequence>
<accession>A0AAV1JV52</accession>
<dbReference type="GO" id="GO:0031080">
    <property type="term" value="C:nuclear pore outer ring"/>
    <property type="evidence" value="ECO:0007669"/>
    <property type="project" value="TreeGrafter"/>
</dbReference>
<dbReference type="Proteomes" id="UP001497472">
    <property type="component" value="Unassembled WGS sequence"/>
</dbReference>
<dbReference type="GO" id="GO:0017056">
    <property type="term" value="F:structural constituent of nuclear pore"/>
    <property type="evidence" value="ECO:0007669"/>
    <property type="project" value="InterPro"/>
</dbReference>
<evidence type="ECO:0000256" key="2">
    <source>
        <dbReference type="ARBA" id="ARBA00005569"/>
    </source>
</evidence>
<evidence type="ECO:0000256" key="4">
    <source>
        <dbReference type="ARBA" id="ARBA00023242"/>
    </source>
</evidence>
<evidence type="ECO:0000259" key="6">
    <source>
        <dbReference type="Pfam" id="PF08801"/>
    </source>
</evidence>
<evidence type="ECO:0000256" key="1">
    <source>
        <dbReference type="ARBA" id="ARBA00004123"/>
    </source>
</evidence>
<feature type="region of interest" description="Disordered" evidence="5">
    <location>
        <begin position="1"/>
        <end position="42"/>
    </location>
</feature>
<dbReference type="InterPro" id="IPR037624">
    <property type="entry name" value="Nup133-like"/>
</dbReference>
<name>A0AAV1JV52_9NEOP</name>
<comment type="subcellular location">
    <subcellularLocation>
        <location evidence="1">Nucleus</location>
    </subcellularLocation>
</comment>
<evidence type="ECO:0000256" key="5">
    <source>
        <dbReference type="SAM" id="MobiDB-lite"/>
    </source>
</evidence>
<dbReference type="GO" id="GO:0006606">
    <property type="term" value="P:protein import into nucleus"/>
    <property type="evidence" value="ECO:0007669"/>
    <property type="project" value="TreeGrafter"/>
</dbReference>
<dbReference type="AlphaFoldDB" id="A0AAV1JV52"/>
<protein>
    <recommendedName>
        <fullName evidence="6">Nucleoporin Nup133/Nup155-like N-terminal domain-containing protein</fullName>
    </recommendedName>
</protein>
<dbReference type="InterPro" id="IPR014908">
    <property type="entry name" value="Nucleoporin_Nup133/Nup155_N"/>
</dbReference>
<evidence type="ECO:0000313" key="7">
    <source>
        <dbReference type="EMBL" id="CAK1553349.1"/>
    </source>
</evidence>
<reference evidence="7 8" key="1">
    <citation type="submission" date="2023-11" db="EMBL/GenBank/DDBJ databases">
        <authorList>
            <person name="Okamura Y."/>
        </authorList>
    </citation>
    <scope>NUCLEOTIDE SEQUENCE [LARGE SCALE GENOMIC DNA]</scope>
</reference>
<dbReference type="GO" id="GO:0016973">
    <property type="term" value="P:poly(A)+ mRNA export from nucleus"/>
    <property type="evidence" value="ECO:0007669"/>
    <property type="project" value="TreeGrafter"/>
</dbReference>
<feature type="domain" description="Nucleoporin Nup133/Nup155-like N-terminal" evidence="6">
    <location>
        <begin position="56"/>
        <end position="374"/>
    </location>
</feature>
<dbReference type="InterPro" id="IPR015943">
    <property type="entry name" value="WD40/YVTN_repeat-like_dom_sf"/>
</dbReference>
<dbReference type="PANTHER" id="PTHR13405">
    <property type="entry name" value="NUCLEAR PORE COMPLEX PROTEIN NUP133"/>
    <property type="match status" value="1"/>
</dbReference>
<evidence type="ECO:0000313" key="8">
    <source>
        <dbReference type="Proteomes" id="UP001497472"/>
    </source>
</evidence>
<dbReference type="SUPFAM" id="SSF117289">
    <property type="entry name" value="Nucleoporin domain"/>
    <property type="match status" value="1"/>
</dbReference>